<dbReference type="PANTHER" id="PTHR15180:SF1">
    <property type="entry name" value="GENERAL TRANSCRIPTION FACTOR 3C POLYPEPTIDE 1"/>
    <property type="match status" value="1"/>
</dbReference>
<dbReference type="PANTHER" id="PTHR15180">
    <property type="entry name" value="GENERAL TRANSCRIPTION FACTOR 3C POLYPEPTIDE 1"/>
    <property type="match status" value="1"/>
</dbReference>
<reference evidence="2 3" key="1">
    <citation type="journal article" date="2015" name="Genome Biol. Evol.">
        <title>The genome of winter moth (Operophtera brumata) provides a genomic perspective on sexual dimorphism and phenology.</title>
        <authorList>
            <person name="Derks M.F."/>
            <person name="Smit S."/>
            <person name="Salis L."/>
            <person name="Schijlen E."/>
            <person name="Bossers A."/>
            <person name="Mateman C."/>
            <person name="Pijl A.S."/>
            <person name="de Ridder D."/>
            <person name="Groenen M.A."/>
            <person name="Visser M.E."/>
            <person name="Megens H.J."/>
        </authorList>
    </citation>
    <scope>NUCLEOTIDE SEQUENCE [LARGE SCALE GENOMIC DNA]</scope>
    <source>
        <strain evidence="2">WM2013NL</strain>
        <tissue evidence="2">Head and thorax</tissue>
    </source>
</reference>
<keyword evidence="3" id="KW-1185">Reference proteome</keyword>
<evidence type="ECO:0000313" key="2">
    <source>
        <dbReference type="EMBL" id="KOB74962.1"/>
    </source>
</evidence>
<dbReference type="STRING" id="104452.A0A0L7LHN1"/>
<protein>
    <submittedName>
        <fullName evidence="2">Transcription factor TFIIICalfa</fullName>
    </submittedName>
</protein>
<dbReference type="InterPro" id="IPR044210">
    <property type="entry name" value="Tfc3-like"/>
</dbReference>
<feature type="region of interest" description="Disordered" evidence="1">
    <location>
        <begin position="250"/>
        <end position="269"/>
    </location>
</feature>
<organism evidence="2 3">
    <name type="scientific">Operophtera brumata</name>
    <name type="common">Winter moth</name>
    <name type="synonym">Phalaena brumata</name>
    <dbReference type="NCBI Taxonomy" id="104452"/>
    <lineage>
        <taxon>Eukaryota</taxon>
        <taxon>Metazoa</taxon>
        <taxon>Ecdysozoa</taxon>
        <taxon>Arthropoda</taxon>
        <taxon>Hexapoda</taxon>
        <taxon>Insecta</taxon>
        <taxon>Pterygota</taxon>
        <taxon>Neoptera</taxon>
        <taxon>Endopterygota</taxon>
        <taxon>Lepidoptera</taxon>
        <taxon>Glossata</taxon>
        <taxon>Ditrysia</taxon>
        <taxon>Geometroidea</taxon>
        <taxon>Geometridae</taxon>
        <taxon>Larentiinae</taxon>
        <taxon>Operophtera</taxon>
    </lineage>
</organism>
<proteinExistence type="predicted"/>
<accession>A0A0L7LHN1</accession>
<dbReference type="GO" id="GO:0006384">
    <property type="term" value="P:transcription initiation at RNA polymerase III promoter"/>
    <property type="evidence" value="ECO:0007669"/>
    <property type="project" value="InterPro"/>
</dbReference>
<evidence type="ECO:0000313" key="3">
    <source>
        <dbReference type="Proteomes" id="UP000037510"/>
    </source>
</evidence>
<dbReference type="GO" id="GO:0003677">
    <property type="term" value="F:DNA binding"/>
    <property type="evidence" value="ECO:0007669"/>
    <property type="project" value="InterPro"/>
</dbReference>
<dbReference type="GO" id="GO:0042791">
    <property type="term" value="P:5S class rRNA transcription by RNA polymerase III"/>
    <property type="evidence" value="ECO:0007669"/>
    <property type="project" value="TreeGrafter"/>
</dbReference>
<comment type="caution">
    <text evidence="2">The sequence shown here is derived from an EMBL/GenBank/DDBJ whole genome shotgun (WGS) entry which is preliminary data.</text>
</comment>
<dbReference type="GO" id="GO:0000127">
    <property type="term" value="C:transcription factor TFIIIC complex"/>
    <property type="evidence" value="ECO:0007669"/>
    <property type="project" value="InterPro"/>
</dbReference>
<dbReference type="Proteomes" id="UP000037510">
    <property type="component" value="Unassembled WGS sequence"/>
</dbReference>
<gene>
    <name evidence="2" type="ORF">OBRU01_08315</name>
</gene>
<feature type="compositionally biased region" description="Acidic residues" evidence="1">
    <location>
        <begin position="254"/>
        <end position="266"/>
    </location>
</feature>
<sequence length="1376" mass="157848">MEGNVIQECFIYNSKRILIEEIALEGLEGIGLDLLWRRVESRINFPIPGKMKCRFWTFILNHKEIALYQLPEPLPHVEVIDRFTIINEDSGDLKSPVSTVSCPLYPNKLLVCLGLFSDSALRSSQFNDVPYEKVLALYGNTLVMVASREERWTALAGHMPATYLYQLTQIQKLLKDLGLIRVLYITQNLCNRGIKSLLLRLTKFHKPVILSMPKVGKIYNVVEHLRKQPGYCERTDVMWKNRLKRKIIRLSPPSDDESSQSDEEISETPSIKSQYKIGVGLLRQAYERFLDGGHKGLNQLELAQLLGVEFYIGRTICRIFKAKKIVREYVAIAAGKSDTKYMKEAQTFLEYTKKTDTQQNDGDNELPEGNNEDTENHIFEIKGTNTNAPDMATMLEAKTLTLRQLRFANGILKIVKERQCVTGYQTLSNLVSKEINEPPMVTKALKTFIQRVAKGGNLKIYKVRWPGAGNENNFSNLICAPHIKASHPIVRAKYKEVYLRAAAKKRPANTTPSENSCRPLSMFVNPRYMKIQCLHEFIIKMVYFETPNAHLKPGFMSVSELMPEMTVKFAISNMSVNGMSDISDLRIQEAHLNLKLRDAPPEICHFIIKCKSLRNAIRMNLKVLAMHGLIQLVYQPHVQTADYANSQLSSFLFYVNKNARIVNTTGQWPKQNVNLKNLERSYTFDTFDDVKNYWNDVYEISVATKITTTDRMKKKIYPPVRREEEIQLYDNGDRYGDGGGPCGFDSCFYMEIQRLWQTFYVRTLKPRAGLSKKKEKPAIKIPKLAKSRKPRAPRKKKIAPKVNPVMKLKAGPRSRKRIADDTVIWSKEEDHIITMCHAAITIASPSSQPGSLKVRNLVAKDILSKNDPKKTQSTCHRRALAIQLNPTMVHEKDSLLNEMRRRRHLIHKYEGLIKKLRLRYSTNMSKFINESRIPMLELVWLIWKVSMSESYVRRLPCVAINDKDFHENYSIVPATANKLYNLYKSPDLAPLREGVFLTIMMTYNNEINPEIAKKVYAIFKVYPENSLRIVVDQLRKCGAVSAKEKIFNNQMHRLHLEDVVQSAYKVSANYLRRWIGRLNSEFVVSLGKTIEAGLPESEFKGSAEINCLTSELQASNLLDVVTATLPEIVDTSDSLTRGEDQINVIDIETKFKLKSGTVKWVSTADKETTRDVAKLNSVLYIKENLMETYNQKDTIKLTSNDTQSLITRLTQLESLNVVKRVGFYNNTIIHAKFISHYTIKIDDKYAIVTPWMNIDSGVRHDVFLEWAGVIMNKIYEFPGVSFSNLADYFELITTRAVQDICMFLEKTKCIQLYTLKVPEQDLFSDEDVKPEFSDFNLYGSPDEMIAFPIKDSLTRYSYLRKTVLERNAVSKVSKNA</sequence>
<dbReference type="EMBL" id="JTDY01001072">
    <property type="protein sequence ID" value="KOB74962.1"/>
    <property type="molecule type" value="Genomic_DNA"/>
</dbReference>
<name>A0A0L7LHN1_OPEBR</name>
<evidence type="ECO:0000256" key="1">
    <source>
        <dbReference type="SAM" id="MobiDB-lite"/>
    </source>
</evidence>